<name>A0A2S4VM72_9BASI</name>
<accession>A0A2S4VM72</accession>
<dbReference type="InterPro" id="IPR029033">
    <property type="entry name" value="His_PPase_superfam"/>
</dbReference>
<dbReference type="InterPro" id="IPR001345">
    <property type="entry name" value="PG/BPGM_mutase_AS"/>
</dbReference>
<proteinExistence type="inferred from homology"/>
<dbReference type="InterPro" id="IPR013078">
    <property type="entry name" value="His_Pase_superF_clade-1"/>
</dbReference>
<feature type="binding site" evidence="7">
    <location>
        <begin position="196"/>
        <end position="203"/>
    </location>
    <ligand>
        <name>substrate</name>
    </ligand>
</feature>
<dbReference type="PROSITE" id="PS00175">
    <property type="entry name" value="PG_MUTASE"/>
    <property type="match status" value="1"/>
</dbReference>
<feature type="binding site" evidence="7">
    <location>
        <position position="278"/>
    </location>
    <ligand>
        <name>substrate</name>
    </ligand>
</feature>
<dbReference type="EMBL" id="PKSL01000046">
    <property type="protein sequence ID" value="POW10470.1"/>
    <property type="molecule type" value="Genomic_DNA"/>
</dbReference>
<reference evidence="9" key="1">
    <citation type="submission" date="2017-12" db="EMBL/GenBank/DDBJ databases">
        <title>Gene loss provides genomic basis for host adaptation in cereal stripe rust fungi.</title>
        <authorList>
            <person name="Xia C."/>
        </authorList>
    </citation>
    <scope>NUCLEOTIDE SEQUENCE [LARGE SCALE GENOMIC DNA]</scope>
    <source>
        <strain evidence="9">93-210</strain>
    </source>
</reference>
<comment type="pathway">
    <text evidence="2">Carbohydrate degradation; glycolysis; pyruvate from D-glyceraldehyde 3-phosphate: step 3/5.</text>
</comment>
<evidence type="ECO:0000256" key="2">
    <source>
        <dbReference type="ARBA" id="ARBA00004798"/>
    </source>
</evidence>
<dbReference type="CDD" id="cd07067">
    <property type="entry name" value="HP_PGM_like"/>
    <property type="match status" value="1"/>
</dbReference>
<dbReference type="Pfam" id="PF00300">
    <property type="entry name" value="His_Phos_1"/>
    <property type="match status" value="1"/>
</dbReference>
<evidence type="ECO:0000313" key="9">
    <source>
        <dbReference type="EMBL" id="POW10470.1"/>
    </source>
</evidence>
<dbReference type="EC" id="5.4.2.11" evidence="4"/>
<evidence type="ECO:0000256" key="8">
    <source>
        <dbReference type="PIRSR" id="PIRSR613078-3"/>
    </source>
</evidence>
<dbReference type="InterPro" id="IPR005952">
    <property type="entry name" value="Phosphogly_mut1"/>
</dbReference>
<dbReference type="AlphaFoldDB" id="A0A2S4VM72"/>
<comment type="similarity">
    <text evidence="3">Belongs to the phosphoglycerate mutase family. BPG-dependent PGAM subfamily.</text>
</comment>
<organism evidence="9 10">
    <name type="scientific">Puccinia striiformis</name>
    <dbReference type="NCBI Taxonomy" id="27350"/>
    <lineage>
        <taxon>Eukaryota</taxon>
        <taxon>Fungi</taxon>
        <taxon>Dikarya</taxon>
        <taxon>Basidiomycota</taxon>
        <taxon>Pucciniomycotina</taxon>
        <taxon>Pucciniomycetes</taxon>
        <taxon>Pucciniales</taxon>
        <taxon>Pucciniaceae</taxon>
        <taxon>Puccinia</taxon>
    </lineage>
</organism>
<keyword evidence="10" id="KW-1185">Reference proteome</keyword>
<evidence type="ECO:0000256" key="4">
    <source>
        <dbReference type="ARBA" id="ARBA00012028"/>
    </source>
</evidence>
<dbReference type="SUPFAM" id="SSF53254">
    <property type="entry name" value="Phosphoglycerate mutase-like"/>
    <property type="match status" value="1"/>
</dbReference>
<evidence type="ECO:0000256" key="1">
    <source>
        <dbReference type="ARBA" id="ARBA00000380"/>
    </source>
</evidence>
<dbReference type="VEuPathDB" id="FungiDB:PSHT_08296"/>
<keyword evidence="5" id="KW-0324">Glycolysis</keyword>
<evidence type="ECO:0000256" key="6">
    <source>
        <dbReference type="ARBA" id="ARBA00023235"/>
    </source>
</evidence>
<evidence type="ECO:0000256" key="3">
    <source>
        <dbReference type="ARBA" id="ARBA00006717"/>
    </source>
</evidence>
<comment type="catalytic activity">
    <reaction evidence="1">
        <text>(2R)-2-phosphoglycerate = (2R)-3-phosphoglycerate</text>
        <dbReference type="Rhea" id="RHEA:15901"/>
        <dbReference type="ChEBI" id="CHEBI:58272"/>
        <dbReference type="ChEBI" id="CHEBI:58289"/>
        <dbReference type="EC" id="5.4.2.11"/>
    </reaction>
</comment>
<gene>
    <name evidence="9" type="ORF">PSTT_06098</name>
</gene>
<dbReference type="GO" id="GO:0006096">
    <property type="term" value="P:glycolytic process"/>
    <property type="evidence" value="ECO:0007669"/>
    <property type="project" value="UniProtKB-UniPathway"/>
</dbReference>
<evidence type="ECO:0000313" key="10">
    <source>
        <dbReference type="Proteomes" id="UP000239156"/>
    </source>
</evidence>
<evidence type="ECO:0000256" key="7">
    <source>
        <dbReference type="PIRSR" id="PIRSR613078-2"/>
    </source>
</evidence>
<dbReference type="GO" id="GO:0004619">
    <property type="term" value="F:phosphoglycerate mutase activity"/>
    <property type="evidence" value="ECO:0007669"/>
    <property type="project" value="UniProtKB-EC"/>
</dbReference>
<sequence length="382" mass="41810">MPIAEVAIDNVFILRSLDEIYKLSELSLSAETCAVPWAYITGAKCTLIPVGSWQNKTRRRNIFQVADITGYAERVGSVLKAVRHPGVLVSDHRVLVVGARARQALARWVSSAGSATTTMHFHHLVLISLFCLRASCGITGSPKSVLSDALDYDKLDDILTSVLVSRQNLGKPASCSCVLLHGNDKGQTHARIVVIRHGESESNSKKVFSYPEAKLTEKGRADAAHHAIKFDCGYTSELIRAQETYGIVMNTLGHKTIPVTRDANLNALNYGILGGFVKEDAGEEFGEENVKKWYGSEDALPPGGETVKDCYQRAKSYYNDQIKRDVLAGKNIIVVAHRHPILGVLAGIEGEDHVVDPEKITNGAQVMYELDSEGRVLKRTTV</sequence>
<feature type="binding site" evidence="7">
    <location>
        <position position="240"/>
    </location>
    <ligand>
        <name>substrate</name>
    </ligand>
</feature>
<protein>
    <recommendedName>
        <fullName evidence="4">phosphoglycerate mutase (2,3-diphosphoglycerate-dependent)</fullName>
        <ecNumber evidence="4">5.4.2.11</ecNumber>
    </recommendedName>
</protein>
<keyword evidence="6" id="KW-0413">Isomerase</keyword>
<dbReference type="UniPathway" id="UPA00109">
    <property type="reaction ID" value="UER00186"/>
</dbReference>
<dbReference type="PANTHER" id="PTHR11931">
    <property type="entry name" value="PHOSPHOGLYCERATE MUTASE"/>
    <property type="match status" value="1"/>
</dbReference>
<dbReference type="Gene3D" id="3.40.50.1240">
    <property type="entry name" value="Phosphoglycerate mutase-like"/>
    <property type="match status" value="1"/>
</dbReference>
<dbReference type="VEuPathDB" id="FungiDB:PSTT_06098"/>
<evidence type="ECO:0000256" key="5">
    <source>
        <dbReference type="ARBA" id="ARBA00023152"/>
    </source>
</evidence>
<dbReference type="SMART" id="SM00855">
    <property type="entry name" value="PGAM"/>
    <property type="match status" value="1"/>
</dbReference>
<comment type="caution">
    <text evidence="9">The sequence shown here is derived from an EMBL/GenBank/DDBJ whole genome shotgun (WGS) entry which is preliminary data.</text>
</comment>
<feature type="site" description="Transition state stabilizer" evidence="8">
    <location>
        <position position="337"/>
    </location>
</feature>
<dbReference type="Proteomes" id="UP000239156">
    <property type="component" value="Unassembled WGS sequence"/>
</dbReference>